<dbReference type="Proteomes" id="UP000031364">
    <property type="component" value="Unassembled WGS sequence"/>
</dbReference>
<feature type="domain" description="TY-Chap N-terminal" evidence="1">
    <location>
        <begin position="170"/>
        <end position="284"/>
    </location>
</feature>
<sequence>MDAMTEDYHVDHKAIIGVIRAASQFDWTWQTTDVDRFSELAGWTPESSADSARVWATTGPRTVDHDASFELVGNEIRRVVFSITGIVEEPEPTSLIKVFTEAGERIAELLGRQIADEGGPIRMSWWRTPKFIVEVAALDHSVVMSLIPPSHPVVDEIDARRTMAEYSSEMWGTFTEVMTDILSNLPSEAKLIIESAGNKYIQFAMFDTEILAEVVSNAFLDEKITAESEQILADAGWHVPVRHAGQFGNWTRSIPRYSQIGEYIALAHSATVAFREALQVRTTWDLTARGWVDGPGNLDLTPLQSVVGTVRGGY</sequence>
<protein>
    <recommendedName>
        <fullName evidence="1">TY-Chap N-terminal domain-containing protein</fullName>
    </recommendedName>
</protein>
<evidence type="ECO:0000313" key="2">
    <source>
        <dbReference type="EMBL" id="KIA61515.1"/>
    </source>
</evidence>
<keyword evidence="3" id="KW-1185">Reference proteome</keyword>
<dbReference type="Pfam" id="PF22552">
    <property type="entry name" value="TY-Chap3"/>
    <property type="match status" value="1"/>
</dbReference>
<name>A0ABR4Z837_9NOCA</name>
<gene>
    <name evidence="2" type="ORF">FG87_30645</name>
</gene>
<dbReference type="InterPro" id="IPR046268">
    <property type="entry name" value="DUF6301"/>
</dbReference>
<reference evidence="2 3" key="1">
    <citation type="journal article" date="2014" name="Int. J. Syst. Evol. Microbiol.">
        <title>Nocardia vulneris sp. nov., isolated from wounds of human patients in North America.</title>
        <authorList>
            <person name="Lasker B.A."/>
            <person name="Bell M."/>
            <person name="Klenk H.P."/>
            <person name="Sproer C."/>
            <person name="Schumann C."/>
            <person name="Schumann P."/>
            <person name="Brown J.M."/>
        </authorList>
    </citation>
    <scope>NUCLEOTIDE SEQUENCE [LARGE SCALE GENOMIC DNA]</scope>
    <source>
        <strain evidence="2 3">W9851</strain>
    </source>
</reference>
<dbReference type="InterPro" id="IPR054344">
    <property type="entry name" value="TY-Chap_N"/>
</dbReference>
<evidence type="ECO:0000313" key="3">
    <source>
        <dbReference type="Proteomes" id="UP000031364"/>
    </source>
</evidence>
<evidence type="ECO:0000259" key="1">
    <source>
        <dbReference type="Pfam" id="PF22552"/>
    </source>
</evidence>
<dbReference type="Pfam" id="PF19818">
    <property type="entry name" value="DUF6301"/>
    <property type="match status" value="1"/>
</dbReference>
<organism evidence="2 3">
    <name type="scientific">Nocardia vulneris</name>
    <dbReference type="NCBI Taxonomy" id="1141657"/>
    <lineage>
        <taxon>Bacteria</taxon>
        <taxon>Bacillati</taxon>
        <taxon>Actinomycetota</taxon>
        <taxon>Actinomycetes</taxon>
        <taxon>Mycobacteriales</taxon>
        <taxon>Nocardiaceae</taxon>
        <taxon>Nocardia</taxon>
    </lineage>
</organism>
<dbReference type="EMBL" id="JNFP01000044">
    <property type="protein sequence ID" value="KIA61515.1"/>
    <property type="molecule type" value="Genomic_DNA"/>
</dbReference>
<comment type="caution">
    <text evidence="2">The sequence shown here is derived from an EMBL/GenBank/DDBJ whole genome shotgun (WGS) entry which is preliminary data.</text>
</comment>
<accession>A0ABR4Z837</accession>
<proteinExistence type="predicted"/>